<evidence type="ECO:0000256" key="1">
    <source>
        <dbReference type="SAM" id="Coils"/>
    </source>
</evidence>
<protein>
    <submittedName>
        <fullName evidence="2">Uncharacterized protein</fullName>
    </submittedName>
</protein>
<feature type="coiled-coil region" evidence="1">
    <location>
        <begin position="23"/>
        <end position="50"/>
    </location>
</feature>
<dbReference type="EMBL" id="JALJAT010000001">
    <property type="protein sequence ID" value="KAK4474739.1"/>
    <property type="molecule type" value="Genomic_DNA"/>
</dbReference>
<accession>A0AAE1ZJQ2</accession>
<reference evidence="2" key="1">
    <citation type="submission" date="2022-04" db="EMBL/GenBank/DDBJ databases">
        <authorList>
            <person name="Xu L."/>
            <person name="Lv Z."/>
        </authorList>
    </citation>
    <scope>NUCLEOTIDE SEQUENCE</scope>
    <source>
        <strain evidence="2">LV_2022a</strain>
    </source>
</reference>
<evidence type="ECO:0000313" key="3">
    <source>
        <dbReference type="Proteomes" id="UP001292079"/>
    </source>
</evidence>
<dbReference type="AlphaFoldDB" id="A0AAE1ZJQ2"/>
<reference evidence="2" key="2">
    <citation type="journal article" date="2023" name="Infect Dis Poverty">
        <title>Chromosome-scale genome of the human blood fluke Schistosoma mekongi and its implications for public health.</title>
        <authorList>
            <person name="Zhou M."/>
            <person name="Xu L."/>
            <person name="Xu D."/>
            <person name="Chen W."/>
            <person name="Khan J."/>
            <person name="Hu Y."/>
            <person name="Huang H."/>
            <person name="Wei H."/>
            <person name="Zhang Y."/>
            <person name="Chusongsang P."/>
            <person name="Tanasarnprasert K."/>
            <person name="Hu X."/>
            <person name="Limpanont Y."/>
            <person name="Lv Z."/>
        </authorList>
    </citation>
    <scope>NUCLEOTIDE SEQUENCE</scope>
    <source>
        <strain evidence="2">LV_2022a</strain>
    </source>
</reference>
<dbReference type="Proteomes" id="UP001292079">
    <property type="component" value="Unassembled WGS sequence"/>
</dbReference>
<comment type="caution">
    <text evidence="2">The sequence shown here is derived from an EMBL/GenBank/DDBJ whole genome shotgun (WGS) entry which is preliminary data.</text>
</comment>
<organism evidence="2 3">
    <name type="scientific">Schistosoma mekongi</name>
    <name type="common">Parasitic worm</name>
    <dbReference type="NCBI Taxonomy" id="38744"/>
    <lineage>
        <taxon>Eukaryota</taxon>
        <taxon>Metazoa</taxon>
        <taxon>Spiralia</taxon>
        <taxon>Lophotrochozoa</taxon>
        <taxon>Platyhelminthes</taxon>
        <taxon>Trematoda</taxon>
        <taxon>Digenea</taxon>
        <taxon>Strigeidida</taxon>
        <taxon>Schistosomatoidea</taxon>
        <taxon>Schistosomatidae</taxon>
        <taxon>Schistosoma</taxon>
    </lineage>
</organism>
<proteinExistence type="predicted"/>
<name>A0AAE1ZJQ2_SCHME</name>
<evidence type="ECO:0000313" key="2">
    <source>
        <dbReference type="EMBL" id="KAK4474739.1"/>
    </source>
</evidence>
<keyword evidence="3" id="KW-1185">Reference proteome</keyword>
<sequence>MAAVQEKVAALSSPSKKSVEMCRKDLEAINIELEASIREIEKSLVSMEQKFSANNILLTENFTLKLLNSIIVKLFFLKQRLLAEMDNDLERLEADISKLIKHSDFQAND</sequence>
<keyword evidence="1" id="KW-0175">Coiled coil</keyword>
<gene>
    <name evidence="2" type="ORF">MN116_001864</name>
</gene>